<dbReference type="RefSeq" id="WP_213166149.1">
    <property type="nucleotide sequence ID" value="NZ_CP058559.1"/>
</dbReference>
<protein>
    <submittedName>
        <fullName evidence="2">Serine/threonine-protein phosphatase</fullName>
    </submittedName>
</protein>
<dbReference type="SMART" id="SM00331">
    <property type="entry name" value="PP2C_SIG"/>
    <property type="match status" value="1"/>
</dbReference>
<dbReference type="EMBL" id="CP058559">
    <property type="protein sequence ID" value="QNO15741.1"/>
    <property type="molecule type" value="Genomic_DNA"/>
</dbReference>
<name>A0A7G9WAM9_ALKCA</name>
<evidence type="ECO:0000313" key="3">
    <source>
        <dbReference type="Proteomes" id="UP000516160"/>
    </source>
</evidence>
<dbReference type="InterPro" id="IPR036457">
    <property type="entry name" value="PPM-type-like_dom_sf"/>
</dbReference>
<proteinExistence type="predicted"/>
<gene>
    <name evidence="2" type="ORF">HYG86_13700</name>
</gene>
<feature type="domain" description="PPM-type phosphatase" evidence="1">
    <location>
        <begin position="2"/>
        <end position="214"/>
    </location>
</feature>
<organism evidence="2 3">
    <name type="scientific">Alkalicella caledoniensis</name>
    <dbReference type="NCBI Taxonomy" id="2731377"/>
    <lineage>
        <taxon>Bacteria</taxon>
        <taxon>Bacillati</taxon>
        <taxon>Bacillota</taxon>
        <taxon>Clostridia</taxon>
        <taxon>Eubacteriales</taxon>
        <taxon>Proteinivoracaceae</taxon>
        <taxon>Alkalicella</taxon>
    </lineage>
</organism>
<dbReference type="Gene3D" id="3.60.40.10">
    <property type="entry name" value="PPM-type phosphatase domain"/>
    <property type="match status" value="1"/>
</dbReference>
<sequence length="231" mass="24960">MLVNISIAKVNKHGKNIGGDTAEIVERPLGGVTGIIVDGQGSGKPAKIISNSIVGKISTLIGDGARDGAVARAVQDYLFTIKDGRVSATLTMVSVALDTNSIVITRNGHTPVIVLDEHDEIIYEEQVNPLGFYKFSKPQINEIPLKAGLTIMAYSDGLVSAGKKYNNNITHNQIIEILKQQITTQSKADKILELALELDKDRPNDDTTILILETVEGDNKNIRKVTASYPI</sequence>
<reference evidence="2 3" key="1">
    <citation type="submission" date="2020-07" db="EMBL/GenBank/DDBJ databases">
        <title>Alkalicella. sp. LB2 genome.</title>
        <authorList>
            <person name="Postec A."/>
            <person name="Quemeneur M."/>
        </authorList>
    </citation>
    <scope>NUCLEOTIDE SEQUENCE [LARGE SCALE GENOMIC DNA]</scope>
    <source>
        <strain evidence="2 3">LB2</strain>
    </source>
</reference>
<dbReference type="PANTHER" id="PTHR35801">
    <property type="entry name" value="PHOSPHOSERINE PHOSPHATASE RSBX"/>
    <property type="match status" value="1"/>
</dbReference>
<keyword evidence="3" id="KW-1185">Reference proteome</keyword>
<evidence type="ECO:0000313" key="2">
    <source>
        <dbReference type="EMBL" id="QNO15741.1"/>
    </source>
</evidence>
<dbReference type="Proteomes" id="UP000516160">
    <property type="component" value="Chromosome"/>
</dbReference>
<dbReference type="Pfam" id="PF07228">
    <property type="entry name" value="SpoIIE"/>
    <property type="match status" value="1"/>
</dbReference>
<dbReference type="InterPro" id="IPR039248">
    <property type="entry name" value="Ptase_RsbX"/>
</dbReference>
<dbReference type="AlphaFoldDB" id="A0A7G9WAM9"/>
<accession>A0A7G9WAM9</accession>
<dbReference type="InterPro" id="IPR001932">
    <property type="entry name" value="PPM-type_phosphatase-like_dom"/>
</dbReference>
<dbReference type="PANTHER" id="PTHR35801:SF1">
    <property type="entry name" value="PHOSPHOSERINE PHOSPHATASE RSBX"/>
    <property type="match status" value="1"/>
</dbReference>
<evidence type="ECO:0000259" key="1">
    <source>
        <dbReference type="SMART" id="SM00331"/>
    </source>
</evidence>
<dbReference type="KEGG" id="acae:HYG86_13700"/>
<dbReference type="SUPFAM" id="SSF81606">
    <property type="entry name" value="PP2C-like"/>
    <property type="match status" value="1"/>
</dbReference>